<reference evidence="2 3" key="1">
    <citation type="submission" date="2017-10" db="EMBL/GenBank/DDBJ databases">
        <title>Sequencing the genomes of 1000 actinobacteria strains.</title>
        <authorList>
            <person name="Klenk H.-P."/>
        </authorList>
    </citation>
    <scope>NUCLEOTIDE SEQUENCE [LARGE SCALE GENOMIC DNA]</scope>
    <source>
        <strain evidence="2 3">DSM 21863</strain>
    </source>
</reference>
<dbReference type="RefSeq" id="WP_141538641.1">
    <property type="nucleotide sequence ID" value="NZ_PDJJ01000001.1"/>
</dbReference>
<keyword evidence="1" id="KW-0732">Signal</keyword>
<feature type="chain" id="PRO_5039661501" description="Haemophore haem-binding domain-containing protein" evidence="1">
    <location>
        <begin position="21"/>
        <end position="93"/>
    </location>
</feature>
<comment type="caution">
    <text evidence="2">The sequence shown here is derived from an EMBL/GenBank/DDBJ whole genome shotgun (WGS) entry which is preliminary data.</text>
</comment>
<evidence type="ECO:0000313" key="3">
    <source>
        <dbReference type="Proteomes" id="UP000224130"/>
    </source>
</evidence>
<organism evidence="2 3">
    <name type="scientific">Isoptericola jiangsuensis</name>
    <dbReference type="NCBI Taxonomy" id="548579"/>
    <lineage>
        <taxon>Bacteria</taxon>
        <taxon>Bacillati</taxon>
        <taxon>Actinomycetota</taxon>
        <taxon>Actinomycetes</taxon>
        <taxon>Micrococcales</taxon>
        <taxon>Promicromonosporaceae</taxon>
        <taxon>Isoptericola</taxon>
    </lineage>
</organism>
<dbReference type="EMBL" id="PDJJ01000001">
    <property type="protein sequence ID" value="PFG43161.1"/>
    <property type="molecule type" value="Genomic_DNA"/>
</dbReference>
<keyword evidence="3" id="KW-1185">Reference proteome</keyword>
<evidence type="ECO:0000313" key="2">
    <source>
        <dbReference type="EMBL" id="PFG43161.1"/>
    </source>
</evidence>
<evidence type="ECO:0008006" key="4">
    <source>
        <dbReference type="Google" id="ProtNLM"/>
    </source>
</evidence>
<name>A0A2A9EXC3_9MICO</name>
<feature type="signal peptide" evidence="1">
    <location>
        <begin position="1"/>
        <end position="20"/>
    </location>
</feature>
<gene>
    <name evidence="2" type="ORF">ATJ88_1845</name>
</gene>
<sequence length="93" mass="9119">MKKLTVGAAVAVLLAVPAVAAPAAAAPQPSCWGQASAVFAQMGAMGEHSAQMPTPRAGLRNLARAALGPDATMADLGVFVSTTLGLSIDACTG</sequence>
<proteinExistence type="predicted"/>
<dbReference type="Proteomes" id="UP000224130">
    <property type="component" value="Unassembled WGS sequence"/>
</dbReference>
<evidence type="ECO:0000256" key="1">
    <source>
        <dbReference type="SAM" id="SignalP"/>
    </source>
</evidence>
<dbReference type="AlphaFoldDB" id="A0A2A9EXC3"/>
<accession>A0A2A9EXC3</accession>
<protein>
    <recommendedName>
        <fullName evidence="4">Haemophore haem-binding domain-containing protein</fullName>
    </recommendedName>
</protein>